<keyword evidence="3 6" id="KW-1133">Transmembrane helix</keyword>
<feature type="region of interest" description="Disordered" evidence="5">
    <location>
        <begin position="17"/>
        <end position="36"/>
    </location>
</feature>
<dbReference type="PANTHER" id="PTHR11040:SF60">
    <property type="entry name" value="FAMILY ZINC TRANSPORTER, PUTATIVE (AFU_ORTHOLOGUE AFUA_8G04010)-RELATED"/>
    <property type="match status" value="1"/>
</dbReference>
<feature type="region of interest" description="Disordered" evidence="5">
    <location>
        <begin position="159"/>
        <end position="196"/>
    </location>
</feature>
<evidence type="ECO:0000256" key="1">
    <source>
        <dbReference type="ARBA" id="ARBA00004141"/>
    </source>
</evidence>
<evidence type="ECO:0000313" key="8">
    <source>
        <dbReference type="Proteomes" id="UP000033710"/>
    </source>
</evidence>
<sequence length="1400" mass="152251">MDFSTLSTHVLRAELERRHGGGSSADSDAPRPECGSGKRGNYETGLHVFALFLILAISVLSCGFPLFSRRASGMRPSNVVFLSQHFGTGVLIATAFVHLLPTAFVSLTDPCLPPFFSQGYTPLAGLIAMVFAIGVVGLESYLTTRGAGHAHSHAHMWEEVDTEDNDEHQRPSGQRARSSSTTTVGTGLAARRGTSYRPDNIALNDVAASEGEGLMAGASPLPESSPVPPVNGNGSGNGHGHGHGNGMGNGYQKTKRSDDSRDGAGSDDGEDGSLDLALHLDELDPATTTASHGPNQGEGIAPHRPDAEEQKRLMLQCMLLEAGILFHSVFIGMALSVATGPAFVVFLVAIAFHQCFEGLALGSRIAAIHFPRASYRPWLMVLAYGGTTPLGQAIGLVVHNLYDPMSQTGLLMVGIMNAISSGLLLFAGLVQLLAEDFLTEKSYTTLHGRRRTQAFVSVVAGATLMALTAVYTRFCILFLTSFLLLALFSSFVFRPLCLLRTLTLASSLALLCRKCHRVPAIRPLQPLPNPPHVRRRQFRGSVAVGRHRRPEEAGPRRRRLVLVGAPAPGAFGRRHNGRHLRHRTRHKQPRGPVQPLGREPSRLEGVYHIRPRERSRRRGAALAIGGREEGAEDARRAPVDQTAVHAGPRPRPRSKQGLVVLVVLARQHVAEPRRQGLVGVERLVDGGPENGELAGILVGGGGGRVAAHKRRRGDVQPVLEQRPQVAHGHVEVHDENVAHLRVLLHGLVVRGRPRLKRVQQQRAARIQRDGGHLVRRPGRQQPRGARRGLELVEQRLAAKQLPRRVVLETRQRPEGRGDGLAAVAAGGGGMAVAFVADQGRGVRALGGHHVRLAVVRLRVPLQAVVLPHRRRRKGARLQQADGLVLEAADVVVEGVKGQQDVARQPAGIGPRLRRGHRRGVLLHLLCQQMHLAVHQVPRFGLLQRAAQTGVDDRERHRLRLRLGGRHAVGRRQALFAVQRPVPQRRPQVRRVGAQRPHVVLGLPDLGIRHVQQGLQVLGVERRRRHAVGRLEGPQGLVDVRGRVEDGRFCGRFGVSVLSIRRCVVGLVLVLLLLLFRDLAVAVRRGAQDGPHRKHQKSVEPRLDGQDPQALARVRPARGKRVAAGRLRLVGRQRLQLGPRVQLAIRRRRRAPGEQHRVLVEVPRQQRQAGLAQPRGGQVGGGKRLGRRGGARRGQQPERTGARRPQRQVLQRQVRPQKGGAVVGRPVEQRDQVFGRRKGAAAATSTTTSTAVLELLALFALAAAPGDEIGAVRERERGGCAVAVVIVVDGRHGRRRHRPRLLYQVPPLALLQTLPAVMEERLVGRHQRLEGAPVLEDGVRQGPRLGDHLAGANKRGQGKSAGFPNVETVKEGPFLVGEVAWFCHCGGVRVNSSCIETEMEC</sequence>
<feature type="region of interest" description="Disordered" evidence="5">
    <location>
        <begin position="214"/>
        <end position="274"/>
    </location>
</feature>
<evidence type="ECO:0000256" key="5">
    <source>
        <dbReference type="SAM" id="MobiDB-lite"/>
    </source>
</evidence>
<keyword evidence="2 6" id="KW-0812">Transmembrane</keyword>
<feature type="transmembrane region" description="Helical" evidence="6">
    <location>
        <begin position="79"/>
        <end position="100"/>
    </location>
</feature>
<feature type="region of interest" description="Disordered" evidence="5">
    <location>
        <begin position="614"/>
        <end position="653"/>
    </location>
</feature>
<evidence type="ECO:0000256" key="3">
    <source>
        <dbReference type="ARBA" id="ARBA00022989"/>
    </source>
</evidence>
<evidence type="ECO:0000256" key="6">
    <source>
        <dbReference type="SAM" id="Phobius"/>
    </source>
</evidence>
<comment type="subcellular location">
    <subcellularLocation>
        <location evidence="1">Membrane</location>
        <topology evidence="1">Multi-pass membrane protein</topology>
    </subcellularLocation>
</comment>
<evidence type="ECO:0000256" key="4">
    <source>
        <dbReference type="ARBA" id="ARBA00023136"/>
    </source>
</evidence>
<feature type="compositionally biased region" description="Basic residues" evidence="5">
    <location>
        <begin position="572"/>
        <end position="589"/>
    </location>
</feature>
<dbReference type="EMBL" id="AXCR01000005">
    <property type="protein sequence ID" value="KJR87235.1"/>
    <property type="molecule type" value="Genomic_DNA"/>
</dbReference>
<dbReference type="PANTHER" id="PTHR11040">
    <property type="entry name" value="ZINC/IRON TRANSPORTER"/>
    <property type="match status" value="1"/>
</dbReference>
<feature type="compositionally biased region" description="Polar residues" evidence="5">
    <location>
        <begin position="171"/>
        <end position="185"/>
    </location>
</feature>
<feature type="transmembrane region" description="Helical" evidence="6">
    <location>
        <begin position="455"/>
        <end position="485"/>
    </location>
</feature>
<name>A0A0F2MEE5_SPOSC</name>
<accession>A0A0F2MEE5</accession>
<dbReference type="GO" id="GO:0005385">
    <property type="term" value="F:zinc ion transmembrane transporter activity"/>
    <property type="evidence" value="ECO:0007669"/>
    <property type="project" value="TreeGrafter"/>
</dbReference>
<dbReference type="Proteomes" id="UP000033710">
    <property type="component" value="Unassembled WGS sequence"/>
</dbReference>
<feature type="compositionally biased region" description="Basic and acidic residues" evidence="5">
    <location>
        <begin position="1085"/>
        <end position="1104"/>
    </location>
</feature>
<feature type="transmembrane region" description="Helical" evidence="6">
    <location>
        <begin position="313"/>
        <end position="337"/>
    </location>
</feature>
<proteinExistence type="predicted"/>
<reference evidence="7 8" key="2">
    <citation type="journal article" date="2015" name="Eukaryot. Cell">
        <title>Asexual propagation of a virulent clone complex in a human and feline outbreak of sporotrichosis.</title>
        <authorList>
            <person name="Teixeira Mde M."/>
            <person name="Rodrigues A.M."/>
            <person name="Tsui C.K."/>
            <person name="de Almeida L.G."/>
            <person name="Van Diepeningen A.D."/>
            <person name="van den Ende B.G."/>
            <person name="Fernandes G.F."/>
            <person name="Kano R."/>
            <person name="Hamelin R.C."/>
            <person name="Lopes-Bezerra L.M."/>
            <person name="Vasconcelos A.T."/>
            <person name="de Hoog S."/>
            <person name="de Camargo Z.P."/>
            <person name="Felipe M.S."/>
        </authorList>
    </citation>
    <scope>NUCLEOTIDE SEQUENCE [LARGE SCALE GENOMIC DNA]</scope>
    <source>
        <strain evidence="7 8">1099-18</strain>
    </source>
</reference>
<dbReference type="Pfam" id="PF02535">
    <property type="entry name" value="Zip"/>
    <property type="match status" value="1"/>
</dbReference>
<gene>
    <name evidence="7" type="ORF">SPSK_01374</name>
</gene>
<feature type="compositionally biased region" description="Basic and acidic residues" evidence="5">
    <location>
        <begin position="255"/>
        <end position="264"/>
    </location>
</feature>
<evidence type="ECO:0000256" key="2">
    <source>
        <dbReference type="ARBA" id="ARBA00022692"/>
    </source>
</evidence>
<feature type="transmembrane region" description="Helical" evidence="6">
    <location>
        <begin position="378"/>
        <end position="398"/>
    </location>
</feature>
<dbReference type="RefSeq" id="XP_016589911.1">
    <property type="nucleotide sequence ID" value="XM_016728289.1"/>
</dbReference>
<feature type="compositionally biased region" description="Low complexity" evidence="5">
    <location>
        <begin position="1206"/>
        <end position="1216"/>
    </location>
</feature>
<dbReference type="GO" id="GO:0005886">
    <property type="term" value="C:plasma membrane"/>
    <property type="evidence" value="ECO:0007669"/>
    <property type="project" value="TreeGrafter"/>
</dbReference>
<dbReference type="GeneID" id="27663566"/>
<feature type="region of interest" description="Disordered" evidence="5">
    <location>
        <begin position="571"/>
        <end position="599"/>
    </location>
</feature>
<comment type="caution">
    <text evidence="7">The sequence shown here is derived from an EMBL/GenBank/DDBJ whole genome shotgun (WGS) entry which is preliminary data.</text>
</comment>
<keyword evidence="4 6" id="KW-0472">Membrane</keyword>
<dbReference type="KEGG" id="ssck:SPSK_01374"/>
<feature type="transmembrane region" description="Helical" evidence="6">
    <location>
        <begin position="410"/>
        <end position="434"/>
    </location>
</feature>
<evidence type="ECO:0000313" key="7">
    <source>
        <dbReference type="EMBL" id="KJR87235.1"/>
    </source>
</evidence>
<feature type="compositionally biased region" description="Basic and acidic residues" evidence="5">
    <location>
        <begin position="626"/>
        <end position="638"/>
    </location>
</feature>
<feature type="region of interest" description="Disordered" evidence="5">
    <location>
        <begin position="767"/>
        <end position="786"/>
    </location>
</feature>
<protein>
    <submittedName>
        <fullName evidence="7">Uncharacterized protein</fullName>
    </submittedName>
</protein>
<dbReference type="InterPro" id="IPR003689">
    <property type="entry name" value="ZIP"/>
</dbReference>
<organism evidence="7 8">
    <name type="scientific">Sporothrix schenckii 1099-18</name>
    <dbReference type="NCBI Taxonomy" id="1397361"/>
    <lineage>
        <taxon>Eukaryota</taxon>
        <taxon>Fungi</taxon>
        <taxon>Dikarya</taxon>
        <taxon>Ascomycota</taxon>
        <taxon>Pezizomycotina</taxon>
        <taxon>Sordariomycetes</taxon>
        <taxon>Sordariomycetidae</taxon>
        <taxon>Ophiostomatales</taxon>
        <taxon>Ophiostomataceae</taxon>
        <taxon>Sporothrix</taxon>
    </lineage>
</organism>
<feature type="transmembrane region" description="Helical" evidence="6">
    <location>
        <begin position="46"/>
        <end position="67"/>
    </location>
</feature>
<feature type="transmembrane region" description="Helical" evidence="6">
    <location>
        <begin position="343"/>
        <end position="366"/>
    </location>
</feature>
<dbReference type="OrthoDB" id="448280at2759"/>
<dbReference type="VEuPathDB" id="FungiDB:SPSK_01374"/>
<feature type="transmembrane region" description="Helical" evidence="6">
    <location>
        <begin position="120"/>
        <end position="142"/>
    </location>
</feature>
<feature type="region of interest" description="Disordered" evidence="5">
    <location>
        <begin position="1154"/>
        <end position="1221"/>
    </location>
</feature>
<feature type="compositionally biased region" description="Gly residues" evidence="5">
    <location>
        <begin position="233"/>
        <end position="249"/>
    </location>
</feature>
<reference evidence="7 8" key="1">
    <citation type="journal article" date="2014" name="BMC Genomics">
        <title>Comparative genomics of the major fungal agents of human and animal Sporotrichosis: Sporothrix schenckii and Sporothrix brasiliensis.</title>
        <authorList>
            <person name="Teixeira M.M."/>
            <person name="de Almeida L.G."/>
            <person name="Kubitschek-Barreira P."/>
            <person name="Alves F.L."/>
            <person name="Kioshima E.S."/>
            <person name="Abadio A.K."/>
            <person name="Fernandes L."/>
            <person name="Derengowski L.S."/>
            <person name="Ferreira K.S."/>
            <person name="Souza R.C."/>
            <person name="Ruiz J.C."/>
            <person name="de Andrade N.C."/>
            <person name="Paes H.C."/>
            <person name="Nicola A.M."/>
            <person name="Albuquerque P."/>
            <person name="Gerber A.L."/>
            <person name="Martins V.P."/>
            <person name="Peconick L.D."/>
            <person name="Neto A.V."/>
            <person name="Chaucanez C.B."/>
            <person name="Silva P.A."/>
            <person name="Cunha O.L."/>
            <person name="de Oliveira F.F."/>
            <person name="dos Santos T.C."/>
            <person name="Barros A.L."/>
            <person name="Soares M.A."/>
            <person name="de Oliveira L.M."/>
            <person name="Marini M.M."/>
            <person name="Villalobos-Duno H."/>
            <person name="Cunha M.M."/>
            <person name="de Hoog S."/>
            <person name="da Silveira J.F."/>
            <person name="Henrissat B."/>
            <person name="Nino-Vega G.A."/>
            <person name="Cisalpino P.S."/>
            <person name="Mora-Montes H.M."/>
            <person name="Almeida S.R."/>
            <person name="Stajich J.E."/>
            <person name="Lopes-Bezerra L.M."/>
            <person name="Vasconcelos A.T."/>
            <person name="Felipe M.S."/>
        </authorList>
    </citation>
    <scope>NUCLEOTIDE SEQUENCE [LARGE SCALE GENOMIC DNA]</scope>
    <source>
        <strain evidence="7 8">1099-18</strain>
    </source>
</reference>
<feature type="region of interest" description="Disordered" evidence="5">
    <location>
        <begin position="1085"/>
        <end position="1118"/>
    </location>
</feature>